<accession>A0A1C7IG56</accession>
<dbReference type="Gene3D" id="3.40.190.10">
    <property type="entry name" value="Periplasmic binding protein-like II"/>
    <property type="match status" value="1"/>
</dbReference>
<keyword evidence="3" id="KW-1185">Reference proteome</keyword>
<feature type="chain" id="PRO_5039517061" description="ABC-type glycerol-3-phosphate transport system substrate-binding protein" evidence="1">
    <location>
        <begin position="22"/>
        <end position="751"/>
    </location>
</feature>
<dbReference type="STRING" id="1796616.A4V09_17765"/>
<evidence type="ECO:0000313" key="3">
    <source>
        <dbReference type="Proteomes" id="UP000092574"/>
    </source>
</evidence>
<name>A0A1C7IG56_9FIRM</name>
<sequence length="751" mass="82432">MKWRKILAAGMGLVLAAGLMSGCGDQKKETGNGKKDDQEKAMGRYVEEDLKPPVQDGETPLGAYKKDGIIHLYTSGGSQDSGTKYYSYQYQDGQWSEAQEDAGLTAMASDFLLNHLEYGQDGNVYAMGAPTNPTDEMPYGWHIFKNIQDGDTWEDVTPENLTKADENGLAVLVTDVDALADGSLCVANGSSGQAELYKDGEKVFSADMEPMMSNFQNTISTSKNRLAVTAKDGKSITFYNTDDFSETGSAALTKKGESFNLAPGADGAWYCLTEGGIVRFQETGDLMETLLDGSYGKMGATGAGVISFFSGDDDELYALYNEYDKGGLFLARYTYKKDMPVSADNTLTVYGLKENKTVQQAIRLFQTQNPDVRVNYSYAVGEYEKPSSDDIRNLNTELLGGKGADVLILDSLPVDSYIEKGVLADISSLREELVKDGGMLENVAGAMERDGKVYGLPARMGLPLMASKDDSSKALESIEALTSYLGENPEAPVLGDTVHTNAAKTLLAVMYEELVKEDGSIDEEKMAEFIDDYLQICKNMDTQSLEEAYGYDPEDTEDRNIYFSSGYFTGYRDGTVSLYELQGYSSMMYPVYSIKKAGIEPKAVKNYYVPYTIAGINASTNQQETAELFIKALMSDDVQGSETWDGFPVTESAFNNMIAYADTDIAQKDTTASTYRDPKTGEEVMEEYGNADGQTVQTYLDLIRTLDDPFIPNQTLYDTVLEEMEKCYEGTETSAEAAKAIVQKMDTYLSE</sequence>
<dbReference type="PROSITE" id="PS51257">
    <property type="entry name" value="PROKAR_LIPOPROTEIN"/>
    <property type="match status" value="1"/>
</dbReference>
<reference evidence="2" key="1">
    <citation type="submission" date="2017-04" db="EMBL/GenBank/DDBJ databases">
        <title>Complete Genome Sequences of Twelve Strains of a Stable Defined Moderately Diverse Mouse Microbiota 2 (sDMDMm2).</title>
        <authorList>
            <person name="Uchimura Y."/>
            <person name="Wyss M."/>
            <person name="Brugiroux S."/>
            <person name="Limenitakis J.P."/>
            <person name="Stecher B."/>
            <person name="McCoy K.D."/>
            <person name="Macpherson A.J."/>
        </authorList>
    </citation>
    <scope>NUCLEOTIDE SEQUENCE</scope>
    <source>
        <strain evidence="2">YL58</strain>
    </source>
</reference>
<evidence type="ECO:0008006" key="4">
    <source>
        <dbReference type="Google" id="ProtNLM"/>
    </source>
</evidence>
<organism evidence="2 3">
    <name type="scientific">Blautia pseudococcoides</name>
    <dbReference type="NCBI Taxonomy" id="1796616"/>
    <lineage>
        <taxon>Bacteria</taxon>
        <taxon>Bacillati</taxon>
        <taxon>Bacillota</taxon>
        <taxon>Clostridia</taxon>
        <taxon>Lachnospirales</taxon>
        <taxon>Lachnospiraceae</taxon>
        <taxon>Blautia</taxon>
    </lineage>
</organism>
<evidence type="ECO:0000256" key="1">
    <source>
        <dbReference type="SAM" id="SignalP"/>
    </source>
</evidence>
<evidence type="ECO:0000313" key="2">
    <source>
        <dbReference type="EMBL" id="ANU77429.1"/>
    </source>
</evidence>
<dbReference type="KEGG" id="byl:A4V09_17765"/>
<dbReference type="RefSeq" id="WP_065543557.1">
    <property type="nucleotide sequence ID" value="NZ_CP015405.2"/>
</dbReference>
<dbReference type="SUPFAM" id="SSF50952">
    <property type="entry name" value="Soluble quinoprotein glucose dehydrogenase"/>
    <property type="match status" value="1"/>
</dbReference>
<feature type="signal peptide" evidence="1">
    <location>
        <begin position="1"/>
        <end position="21"/>
    </location>
</feature>
<keyword evidence="1" id="KW-0732">Signal</keyword>
<dbReference type="EMBL" id="CP015405">
    <property type="protein sequence ID" value="ANU77429.1"/>
    <property type="molecule type" value="Genomic_DNA"/>
</dbReference>
<protein>
    <recommendedName>
        <fullName evidence="4">ABC-type glycerol-3-phosphate transport system substrate-binding protein</fullName>
    </recommendedName>
</protein>
<dbReference type="Proteomes" id="UP000092574">
    <property type="component" value="Chromosome"/>
</dbReference>
<dbReference type="OrthoDB" id="2081033at2"/>
<dbReference type="InterPro" id="IPR011041">
    <property type="entry name" value="Quinoprot_gluc/sorb_DH_b-prop"/>
</dbReference>
<gene>
    <name evidence="2" type="ORF">A4V09_17765</name>
</gene>
<dbReference type="AlphaFoldDB" id="A0A1C7IG56"/>
<proteinExistence type="predicted"/>
<dbReference type="SUPFAM" id="SSF53850">
    <property type="entry name" value="Periplasmic binding protein-like II"/>
    <property type="match status" value="1"/>
</dbReference>